<feature type="compositionally biased region" description="Low complexity" evidence="2">
    <location>
        <begin position="11"/>
        <end position="23"/>
    </location>
</feature>
<name>A0A507CAZ5_9FUNG</name>
<dbReference type="EMBL" id="QEAM01000596">
    <property type="protein sequence ID" value="TPX38596.1"/>
    <property type="molecule type" value="Genomic_DNA"/>
</dbReference>
<dbReference type="Proteomes" id="UP000320475">
    <property type="component" value="Unassembled WGS sequence"/>
</dbReference>
<feature type="region of interest" description="Disordered" evidence="2">
    <location>
        <begin position="433"/>
        <end position="468"/>
    </location>
</feature>
<feature type="compositionally biased region" description="Polar residues" evidence="2">
    <location>
        <begin position="27"/>
        <end position="40"/>
    </location>
</feature>
<dbReference type="Pfam" id="PF21007">
    <property type="entry name" value="FBF1"/>
    <property type="match status" value="1"/>
</dbReference>
<feature type="compositionally biased region" description="Polar residues" evidence="2">
    <location>
        <begin position="69"/>
        <end position="84"/>
    </location>
</feature>
<dbReference type="EMBL" id="QEAN01000379">
    <property type="protein sequence ID" value="TPX38750.1"/>
    <property type="molecule type" value="Genomic_DNA"/>
</dbReference>
<dbReference type="GO" id="GO:0005814">
    <property type="term" value="C:centriole"/>
    <property type="evidence" value="ECO:0007669"/>
    <property type="project" value="TreeGrafter"/>
</dbReference>
<dbReference type="STRING" id="286115.A0A507CAZ5"/>
<organism evidence="5 6">
    <name type="scientific">Synchytrium endobioticum</name>
    <dbReference type="NCBI Taxonomy" id="286115"/>
    <lineage>
        <taxon>Eukaryota</taxon>
        <taxon>Fungi</taxon>
        <taxon>Fungi incertae sedis</taxon>
        <taxon>Chytridiomycota</taxon>
        <taxon>Chytridiomycota incertae sedis</taxon>
        <taxon>Chytridiomycetes</taxon>
        <taxon>Synchytriales</taxon>
        <taxon>Synchytriaceae</taxon>
        <taxon>Synchytrium</taxon>
    </lineage>
</organism>
<dbReference type="OrthoDB" id="2162693at2759"/>
<dbReference type="GO" id="GO:0060271">
    <property type="term" value="P:cilium assembly"/>
    <property type="evidence" value="ECO:0007669"/>
    <property type="project" value="InterPro"/>
</dbReference>
<feature type="domain" description="Fas-binding factor 1 C-terminal" evidence="3">
    <location>
        <begin position="625"/>
        <end position="999"/>
    </location>
</feature>
<sequence length="1060" mass="118074">MSKTRNVRNRSSSPSSSDIPFDDTSSHRSISYKPQASTVRATVAVNGPGLIRASSGDAHRNSAAGQDARASTTTAGYQSHTGESSAPAATLPHNQQQARFGRRAEPSVAASKPVLQSNDGAPHTSDNEGESSPVVSLSATDESEDIEEYRQSVPTRTSQQLNDNREQQRPLSKASDIVNASPQRANSLHSRLSNGTPDSNGGNASTSHYSVTQQQYCQEHMPTSRPSTAAPIRVEDEETLQTRDRISLAKKSFFNASTSSTTVPSITLPYLSRSLHVPSSQPESIISPPGSPVLNRTKSSNKHATPPVNTSITNFAGSKTDNAKRPASAGTVSVKNDKRNNGASTPESRMVSPKRRTVGLFAKFGKTKEKAPIRLPSAASLGSLPDKVKSEKGLEFDQVLVSNDTQRVTLTPVELVDIDNRDPKASMAFINVRDTSGTDESPSRKGSRPLEMPPAVITQYDEPKTRSSIPRASLTAQPVQNDFNTHNVVPLAANIQPSAAGTRTSYALEARVNEERDAKLIESVRDEISLLRSNGKDEVGLREAEARDLTIKFQKKVSGLERELSETREALSKMKVYLSDVQTKFAEQRQAAAGMHQTEKARWEESRQAEVAALRAQWQLECDAAKEQVRFEMLKNSSADISKLKSEYDREMNALRKGHAEELARVVSTNISQMTANTTTKFTAELESMTERVECSLKAIQVMKDRTDVGMVESVKARERALIQRESELSAQMETMAQRGREHEEERLRVLSLVASLEQALRMEKSAREAERLASCSNAERSELEMSELRMSLQIANERLTEDRRAFNKAREEFISERRRMINAMDDERRHLAQEKAALQSRVLEVQEREQDQRQAMIREHEGANEERAWIDSERKQLRRRETEVATESLRVRSIEIQVENGFAKLASEREAFEAFRSALEREAAASRQTKAVLMEAEVVRNEANRVFEEMEGMLIQAYNEREMAESLMKRVVEERLRLAQDRDEGMKSHGALGSSYVVETAPLEIRTSQTVPRDSKGNGKKVDEWDSIQRRLIKAVNRLPMDRRQLRNQGDFLSAVDCS</sequence>
<dbReference type="Proteomes" id="UP000317494">
    <property type="component" value="Unassembled WGS sequence"/>
</dbReference>
<evidence type="ECO:0000313" key="7">
    <source>
        <dbReference type="Proteomes" id="UP000320475"/>
    </source>
</evidence>
<feature type="compositionally biased region" description="Polar residues" evidence="2">
    <location>
        <begin position="152"/>
        <end position="162"/>
    </location>
</feature>
<evidence type="ECO:0000259" key="3">
    <source>
        <dbReference type="Pfam" id="PF21007"/>
    </source>
</evidence>
<evidence type="ECO:0000313" key="5">
    <source>
        <dbReference type="EMBL" id="TPX38750.1"/>
    </source>
</evidence>
<accession>A0A507CAZ5</accession>
<evidence type="ECO:0000256" key="2">
    <source>
        <dbReference type="SAM" id="MobiDB-lite"/>
    </source>
</evidence>
<feature type="compositionally biased region" description="Polar residues" evidence="2">
    <location>
        <begin position="178"/>
        <end position="217"/>
    </location>
</feature>
<proteinExistence type="predicted"/>
<comment type="caution">
    <text evidence="5">The sequence shown here is derived from an EMBL/GenBank/DDBJ whole genome shotgun (WGS) entry which is preliminary data.</text>
</comment>
<keyword evidence="6" id="KW-1185">Reference proteome</keyword>
<evidence type="ECO:0000256" key="1">
    <source>
        <dbReference type="SAM" id="Coils"/>
    </source>
</evidence>
<dbReference type="AlphaFoldDB" id="A0A507CAZ5"/>
<dbReference type="PANTHER" id="PTHR33689:SF1">
    <property type="entry name" value="FAS-BINDING FACTOR 1"/>
    <property type="match status" value="1"/>
</dbReference>
<dbReference type="GO" id="GO:0036064">
    <property type="term" value="C:ciliary basal body"/>
    <property type="evidence" value="ECO:0007669"/>
    <property type="project" value="TreeGrafter"/>
</dbReference>
<evidence type="ECO:0000313" key="6">
    <source>
        <dbReference type="Proteomes" id="UP000317494"/>
    </source>
</evidence>
<dbReference type="PANTHER" id="PTHR33689">
    <property type="entry name" value="FAS-BINDING FACTOR 1"/>
    <property type="match status" value="1"/>
</dbReference>
<feature type="compositionally biased region" description="Polar residues" evidence="2">
    <location>
        <begin position="307"/>
        <end position="320"/>
    </location>
</feature>
<dbReference type="GO" id="GO:0097539">
    <property type="term" value="C:ciliary transition fiber"/>
    <property type="evidence" value="ECO:0007669"/>
    <property type="project" value="InterPro"/>
</dbReference>
<feature type="coiled-coil region" evidence="1">
    <location>
        <begin position="779"/>
        <end position="867"/>
    </location>
</feature>
<dbReference type="GO" id="GO:0090162">
    <property type="term" value="P:establishment of epithelial cell polarity"/>
    <property type="evidence" value="ECO:0007669"/>
    <property type="project" value="InterPro"/>
</dbReference>
<evidence type="ECO:0000313" key="4">
    <source>
        <dbReference type="EMBL" id="TPX38596.1"/>
    </source>
</evidence>
<feature type="region of interest" description="Disordered" evidence="2">
    <location>
        <begin position="296"/>
        <end position="354"/>
    </location>
</feature>
<dbReference type="InterPro" id="IPR033561">
    <property type="entry name" value="FBF1"/>
</dbReference>
<protein>
    <recommendedName>
        <fullName evidence="3">Fas-binding factor 1 C-terminal domain-containing protein</fullName>
    </recommendedName>
</protein>
<dbReference type="InterPro" id="IPR049390">
    <property type="entry name" value="FBF1_C"/>
</dbReference>
<dbReference type="VEuPathDB" id="FungiDB:SeMB42_g06572"/>
<reference evidence="6 7" key="1">
    <citation type="journal article" date="2019" name="Sci. Rep.">
        <title>Comparative genomics of chytrid fungi reveal insights into the obligate biotrophic and pathogenic lifestyle of Synchytrium endobioticum.</title>
        <authorList>
            <person name="van de Vossenberg B.T.L.H."/>
            <person name="Warris S."/>
            <person name="Nguyen H.D.T."/>
            <person name="van Gent-Pelzer M.P.E."/>
            <person name="Joly D.L."/>
            <person name="van de Geest H.C."/>
            <person name="Bonants P.J.M."/>
            <person name="Smith D.S."/>
            <person name="Levesque C.A."/>
            <person name="van der Lee T.A.J."/>
        </authorList>
    </citation>
    <scope>NUCLEOTIDE SEQUENCE [LARGE SCALE GENOMIC DNA]</scope>
    <source>
        <strain evidence="4 7">LEV6574</strain>
        <strain evidence="5 6">MB42</strain>
    </source>
</reference>
<feature type="region of interest" description="Disordered" evidence="2">
    <location>
        <begin position="1"/>
        <end position="231"/>
    </location>
</feature>
<keyword evidence="1" id="KW-0175">Coiled coil</keyword>
<gene>
    <name evidence="4" type="ORF">SeLEV6574_g07729</name>
    <name evidence="5" type="ORF">SeMB42_g06572</name>
</gene>